<dbReference type="EMBL" id="JAZDWU010000005">
    <property type="protein sequence ID" value="KAL0002753.1"/>
    <property type="molecule type" value="Genomic_DNA"/>
</dbReference>
<feature type="compositionally biased region" description="Polar residues" evidence="1">
    <location>
        <begin position="1"/>
        <end position="10"/>
    </location>
</feature>
<evidence type="ECO:0000256" key="1">
    <source>
        <dbReference type="SAM" id="MobiDB-lite"/>
    </source>
</evidence>
<evidence type="ECO:0000313" key="2">
    <source>
        <dbReference type="EMBL" id="KAL0002753.1"/>
    </source>
</evidence>
<feature type="region of interest" description="Disordered" evidence="1">
    <location>
        <begin position="1"/>
        <end position="96"/>
    </location>
</feature>
<comment type="caution">
    <text evidence="2">The sequence shown here is derived from an EMBL/GenBank/DDBJ whole genome shotgun (WGS) entry which is preliminary data.</text>
</comment>
<reference evidence="2 3" key="1">
    <citation type="submission" date="2024-01" db="EMBL/GenBank/DDBJ databases">
        <title>A telomere-to-telomere, gap-free genome of sweet tea (Lithocarpus litseifolius).</title>
        <authorList>
            <person name="Zhou J."/>
        </authorList>
    </citation>
    <scope>NUCLEOTIDE SEQUENCE [LARGE SCALE GENOMIC DNA]</scope>
    <source>
        <strain evidence="2">Zhou-2022a</strain>
        <tissue evidence="2">Leaf</tissue>
    </source>
</reference>
<evidence type="ECO:0000313" key="3">
    <source>
        <dbReference type="Proteomes" id="UP001459277"/>
    </source>
</evidence>
<feature type="region of interest" description="Disordered" evidence="1">
    <location>
        <begin position="198"/>
        <end position="222"/>
    </location>
</feature>
<name>A0AAW2CZB8_9ROSI</name>
<accession>A0AAW2CZB8</accession>
<keyword evidence="3" id="KW-1185">Reference proteome</keyword>
<organism evidence="2 3">
    <name type="scientific">Lithocarpus litseifolius</name>
    <dbReference type="NCBI Taxonomy" id="425828"/>
    <lineage>
        <taxon>Eukaryota</taxon>
        <taxon>Viridiplantae</taxon>
        <taxon>Streptophyta</taxon>
        <taxon>Embryophyta</taxon>
        <taxon>Tracheophyta</taxon>
        <taxon>Spermatophyta</taxon>
        <taxon>Magnoliopsida</taxon>
        <taxon>eudicotyledons</taxon>
        <taxon>Gunneridae</taxon>
        <taxon>Pentapetalae</taxon>
        <taxon>rosids</taxon>
        <taxon>fabids</taxon>
        <taxon>Fagales</taxon>
        <taxon>Fagaceae</taxon>
        <taxon>Lithocarpus</taxon>
    </lineage>
</organism>
<dbReference type="Proteomes" id="UP001459277">
    <property type="component" value="Unassembled WGS sequence"/>
</dbReference>
<dbReference type="AlphaFoldDB" id="A0AAW2CZB8"/>
<gene>
    <name evidence="2" type="ORF">SO802_016534</name>
</gene>
<sequence>MGIQYKSKTSLLEVMESQARGKESTAAGQAKHPCLPIPHDPQLEPADKKRKQEQNGKEVLEEGRGVPPKENEPQRGAKVAKTSQTRSLSDGVSGDRGCDLHTRGKAEYVADAIKQALLLPDDMADLRTMKKHEVFLGLKRDLTMVVQATFRAEELVNISHRQMNDEEGRQVAAVEAFNMAEKKEKKLNAKLIKAEREKKSAEVAQEGAEKQAETQRKQLRQAEDELTAARELIKLLKNKLDQA</sequence>
<protein>
    <submittedName>
        <fullName evidence="2">Uncharacterized protein</fullName>
    </submittedName>
</protein>
<feature type="compositionally biased region" description="Basic and acidic residues" evidence="1">
    <location>
        <begin position="41"/>
        <end position="75"/>
    </location>
</feature>
<proteinExistence type="predicted"/>
<feature type="compositionally biased region" description="Polar residues" evidence="1">
    <location>
        <begin position="81"/>
        <end position="90"/>
    </location>
</feature>